<dbReference type="Proteomes" id="UP000233556">
    <property type="component" value="Unassembled WGS sequence"/>
</dbReference>
<name>A0A2I0U0V7_LIMLA</name>
<sequence length="115" mass="12199">MASKPGAGSWGWAPGEGSSGQFGCDISMEMTAAPACTVLNRDPLSGKCLKDGADGKLNGSHHHLLQEKDERGLAGLTWDQGAAERESFRVNIRSEPEGTCVLSWKDSAIGWKPKA</sequence>
<accession>A0A2I0U0V7</accession>
<evidence type="ECO:0000313" key="1">
    <source>
        <dbReference type="EMBL" id="PKU39688.1"/>
    </source>
</evidence>
<reference evidence="2" key="2">
    <citation type="submission" date="2017-12" db="EMBL/GenBank/DDBJ databases">
        <title>Genome sequence of the Bar-tailed Godwit (Limosa lapponica baueri).</title>
        <authorList>
            <person name="Lima N.C.B."/>
            <person name="Parody-Merino A.M."/>
            <person name="Battley P.F."/>
            <person name="Fidler A.E."/>
            <person name="Prosdocimi F."/>
        </authorList>
    </citation>
    <scope>NUCLEOTIDE SEQUENCE [LARGE SCALE GENOMIC DNA]</scope>
</reference>
<protein>
    <submittedName>
        <fullName evidence="1">Uncharacterized protein</fullName>
    </submittedName>
</protein>
<keyword evidence="2" id="KW-1185">Reference proteome</keyword>
<dbReference type="EMBL" id="KZ506429">
    <property type="protein sequence ID" value="PKU39688.1"/>
    <property type="molecule type" value="Genomic_DNA"/>
</dbReference>
<proteinExistence type="predicted"/>
<gene>
    <name evidence="1" type="ORF">llap_10009</name>
</gene>
<dbReference type="AlphaFoldDB" id="A0A2I0U0V7"/>
<reference evidence="2" key="1">
    <citation type="submission" date="2017-11" db="EMBL/GenBank/DDBJ databases">
        <authorList>
            <person name="Lima N.C."/>
            <person name="Parody-Merino A.M."/>
            <person name="Battley P.F."/>
            <person name="Fidler A.E."/>
            <person name="Prosdocimi F."/>
        </authorList>
    </citation>
    <scope>NUCLEOTIDE SEQUENCE [LARGE SCALE GENOMIC DNA]</scope>
</reference>
<organism evidence="1 2">
    <name type="scientific">Limosa lapponica baueri</name>
    <dbReference type="NCBI Taxonomy" id="1758121"/>
    <lineage>
        <taxon>Eukaryota</taxon>
        <taxon>Metazoa</taxon>
        <taxon>Chordata</taxon>
        <taxon>Craniata</taxon>
        <taxon>Vertebrata</taxon>
        <taxon>Euteleostomi</taxon>
        <taxon>Archelosauria</taxon>
        <taxon>Archosauria</taxon>
        <taxon>Dinosauria</taxon>
        <taxon>Saurischia</taxon>
        <taxon>Theropoda</taxon>
        <taxon>Coelurosauria</taxon>
        <taxon>Aves</taxon>
        <taxon>Neognathae</taxon>
        <taxon>Neoaves</taxon>
        <taxon>Charadriiformes</taxon>
        <taxon>Scolopacidae</taxon>
        <taxon>Limosa</taxon>
    </lineage>
</organism>
<evidence type="ECO:0000313" key="2">
    <source>
        <dbReference type="Proteomes" id="UP000233556"/>
    </source>
</evidence>